<reference evidence="1" key="1">
    <citation type="journal article" date="2015" name="Int. J. Syst. Evol. Microbiol.">
        <title>Rhizobium oryzicola sp. nov., potential plant-growth-promoting endophytic bacteria isolated from rice roots.</title>
        <authorList>
            <person name="Zhang X.X."/>
            <person name="Gao J.S."/>
            <person name="Cao Y.H."/>
            <person name="Sheirdil R.A."/>
            <person name="Wang X.C."/>
            <person name="Zhang L."/>
        </authorList>
    </citation>
    <scope>NUCLEOTIDE SEQUENCE</scope>
    <source>
        <strain evidence="1">05753</strain>
    </source>
</reference>
<evidence type="ECO:0000313" key="2">
    <source>
        <dbReference type="Proteomes" id="UP001169006"/>
    </source>
</evidence>
<dbReference type="Proteomes" id="UP001169006">
    <property type="component" value="Unassembled WGS sequence"/>
</dbReference>
<proteinExistence type="predicted"/>
<dbReference type="EMBL" id="JAUKWQ010000003">
    <property type="protein sequence ID" value="MDO1583075.1"/>
    <property type="molecule type" value="Genomic_DNA"/>
</dbReference>
<reference evidence="1" key="2">
    <citation type="submission" date="2023-07" db="EMBL/GenBank/DDBJ databases">
        <authorList>
            <person name="Sun H."/>
        </authorList>
    </citation>
    <scope>NUCLEOTIDE SEQUENCE</scope>
    <source>
        <strain evidence="1">05753</strain>
    </source>
</reference>
<organism evidence="1 2">
    <name type="scientific">Rhizobium oryzicola</name>
    <dbReference type="NCBI Taxonomy" id="1232668"/>
    <lineage>
        <taxon>Bacteria</taxon>
        <taxon>Pseudomonadati</taxon>
        <taxon>Pseudomonadota</taxon>
        <taxon>Alphaproteobacteria</taxon>
        <taxon>Hyphomicrobiales</taxon>
        <taxon>Rhizobiaceae</taxon>
        <taxon>Rhizobium/Agrobacterium group</taxon>
        <taxon>Rhizobium</taxon>
    </lineage>
</organism>
<protein>
    <submittedName>
        <fullName evidence="1">Uncharacterized protein</fullName>
    </submittedName>
</protein>
<accession>A0ABT8SXC5</accession>
<gene>
    <name evidence="1" type="ORF">Q2T52_13370</name>
</gene>
<sequence>MLSGASPRIIATLDKLDSVEWFRRVGDKDQSNVDFVESWTEAIQHCASGDWESLTMEAANQLRERIFEVNKERLNKWNEIRDVVKPFSDALVSDKIGSVTQSKKLPQVFADCVRWDIFHLCMEAEYSDIVKPGFFASLSYYYVSGHFPCGFSGDFPNGRFVIY</sequence>
<dbReference type="RefSeq" id="WP_302077230.1">
    <property type="nucleotide sequence ID" value="NZ_JAUKWQ010000003.1"/>
</dbReference>
<evidence type="ECO:0000313" key="1">
    <source>
        <dbReference type="EMBL" id="MDO1583075.1"/>
    </source>
</evidence>
<keyword evidence="2" id="KW-1185">Reference proteome</keyword>
<name>A0ABT8SXC5_9HYPH</name>
<comment type="caution">
    <text evidence="1">The sequence shown here is derived from an EMBL/GenBank/DDBJ whole genome shotgun (WGS) entry which is preliminary data.</text>
</comment>